<dbReference type="RefSeq" id="XP_033451479.1">
    <property type="nucleotide sequence ID" value="XM_033588838.1"/>
</dbReference>
<keyword evidence="3" id="KW-1185">Reference proteome</keyword>
<evidence type="ECO:0000256" key="1">
    <source>
        <dbReference type="SAM" id="MobiDB-lite"/>
    </source>
</evidence>
<accession>A0A6A5RS16</accession>
<protein>
    <submittedName>
        <fullName evidence="2">Uncharacterized protein</fullName>
    </submittedName>
</protein>
<dbReference type="AlphaFoldDB" id="A0A6A5RS16"/>
<name>A0A6A5RS16_9PLEO</name>
<feature type="region of interest" description="Disordered" evidence="1">
    <location>
        <begin position="1"/>
        <end position="25"/>
    </location>
</feature>
<dbReference type="GeneID" id="54346485"/>
<feature type="compositionally biased region" description="Basic residues" evidence="1">
    <location>
        <begin position="1"/>
        <end position="11"/>
    </location>
</feature>
<proteinExistence type="predicted"/>
<evidence type="ECO:0000313" key="3">
    <source>
        <dbReference type="Proteomes" id="UP000800082"/>
    </source>
</evidence>
<dbReference type="OrthoDB" id="3882589at2759"/>
<organism evidence="2 3">
    <name type="scientific">Didymella exigua CBS 183.55</name>
    <dbReference type="NCBI Taxonomy" id="1150837"/>
    <lineage>
        <taxon>Eukaryota</taxon>
        <taxon>Fungi</taxon>
        <taxon>Dikarya</taxon>
        <taxon>Ascomycota</taxon>
        <taxon>Pezizomycotina</taxon>
        <taxon>Dothideomycetes</taxon>
        <taxon>Pleosporomycetidae</taxon>
        <taxon>Pleosporales</taxon>
        <taxon>Pleosporineae</taxon>
        <taxon>Didymellaceae</taxon>
        <taxon>Didymella</taxon>
    </lineage>
</organism>
<dbReference type="EMBL" id="ML978961">
    <property type="protein sequence ID" value="KAF1931231.1"/>
    <property type="molecule type" value="Genomic_DNA"/>
</dbReference>
<dbReference type="Proteomes" id="UP000800082">
    <property type="component" value="Unassembled WGS sequence"/>
</dbReference>
<evidence type="ECO:0000313" key="2">
    <source>
        <dbReference type="EMBL" id="KAF1931231.1"/>
    </source>
</evidence>
<gene>
    <name evidence="2" type="ORF">M421DRAFT_2746</name>
</gene>
<sequence length="560" mass="63829">MTGNAGRRHRPYAYDQPDTPLPRPQGSALLTAREARGWWVGGEWINAPAKNPSTRDRRIRLSPVIVEDDGDSDCYEVPPPVPCASHAGRSVETFDFNDSGQEVTWVTSTPHSRRFEACGRPVLVESLSLTAVTQPRSFADTADDELLSYLAGRSISRGFLVEIDRFFRSHPEIADCSEGRETITELNSSSPLDAYRYFLRGYTRPARYVDGVIKSEYFSLPANYPYRPLRTKVDPELGDFFQGFEYRWDIIDRIDLAVRGGIQALARGQPVNSGLRRLICYAVWGNPSDAYKWYEYQLQEEYLPHRYLPEHVVLGHLPKLAGEAGAQPSSLHTSRRHARVRYRMAKANDEGIDVLDVLMKELRAALVRKGFRRIDIDDIYERGKERLEHERRDPTGVDIVDLIMDEVPVQRPAPRHVHRNRYTRLVPNQFRSNVTSSRQTRRVGANKPKTDNVLPALRAQAAELRSARTNLERAYAQEHNIQNLPSRCTGVTFDLLQVTAARARAERRYVNCLVRYLRDANQMSATEARQLQGSFTKHKMAKGGLNNCAYLLGMYPNELK</sequence>
<reference evidence="2" key="1">
    <citation type="journal article" date="2020" name="Stud. Mycol.">
        <title>101 Dothideomycetes genomes: a test case for predicting lifestyles and emergence of pathogens.</title>
        <authorList>
            <person name="Haridas S."/>
            <person name="Albert R."/>
            <person name="Binder M."/>
            <person name="Bloem J."/>
            <person name="Labutti K."/>
            <person name="Salamov A."/>
            <person name="Andreopoulos B."/>
            <person name="Baker S."/>
            <person name="Barry K."/>
            <person name="Bills G."/>
            <person name="Bluhm B."/>
            <person name="Cannon C."/>
            <person name="Castanera R."/>
            <person name="Culley D."/>
            <person name="Daum C."/>
            <person name="Ezra D."/>
            <person name="Gonzalez J."/>
            <person name="Henrissat B."/>
            <person name="Kuo A."/>
            <person name="Liang C."/>
            <person name="Lipzen A."/>
            <person name="Lutzoni F."/>
            <person name="Magnuson J."/>
            <person name="Mondo S."/>
            <person name="Nolan M."/>
            <person name="Ohm R."/>
            <person name="Pangilinan J."/>
            <person name="Park H.-J."/>
            <person name="Ramirez L."/>
            <person name="Alfaro M."/>
            <person name="Sun H."/>
            <person name="Tritt A."/>
            <person name="Yoshinaga Y."/>
            <person name="Zwiers L.-H."/>
            <person name="Turgeon B."/>
            <person name="Goodwin S."/>
            <person name="Spatafora J."/>
            <person name="Crous P."/>
            <person name="Grigoriev I."/>
        </authorList>
    </citation>
    <scope>NUCLEOTIDE SEQUENCE</scope>
    <source>
        <strain evidence="2">CBS 183.55</strain>
    </source>
</reference>